<dbReference type="InterPro" id="IPR021398">
    <property type="entry name" value="DUF3037"/>
</dbReference>
<dbReference type="AlphaFoldDB" id="A0AAE3H384"/>
<protein>
    <submittedName>
        <fullName evidence="1">DUF3037 domain-containing protein</fullName>
    </submittedName>
</protein>
<comment type="caution">
    <text evidence="1">The sequence shown here is derived from an EMBL/GenBank/DDBJ whole genome shotgun (WGS) entry which is preliminary data.</text>
</comment>
<reference evidence="1 2" key="1">
    <citation type="submission" date="2018-11" db="EMBL/GenBank/DDBJ databases">
        <title>Novel bacteria species description.</title>
        <authorList>
            <person name="Han J.-H."/>
        </authorList>
    </citation>
    <scope>NUCLEOTIDE SEQUENCE [LARGE SCALE GENOMIC DNA]</scope>
    <source>
        <strain evidence="1 2">KCTC23259</strain>
    </source>
</reference>
<evidence type="ECO:0000313" key="1">
    <source>
        <dbReference type="EMBL" id="MCP9763096.1"/>
    </source>
</evidence>
<name>A0AAE3H384_9BACT</name>
<keyword evidence="2" id="KW-1185">Reference proteome</keyword>
<sequence>MQEKHLYEYAVIRLVPRVERGEYINIGVVLYCKSLKSLDFVFQVNKERILALFPKQDLTEVEIHLQSFEKICQGTPDSGLIGKQDLASRFRWLTARRSTIIQASEIHPGYCQQPMDALNRIFEEMVLL</sequence>
<gene>
    <name evidence="1" type="ORF">EGI31_09020</name>
</gene>
<dbReference type="Pfam" id="PF11236">
    <property type="entry name" value="DUF3037"/>
    <property type="match status" value="1"/>
</dbReference>
<dbReference type="EMBL" id="RJUF01000020">
    <property type="protein sequence ID" value="MCP9763096.1"/>
    <property type="molecule type" value="Genomic_DNA"/>
</dbReference>
<dbReference type="Proteomes" id="UP001204144">
    <property type="component" value="Unassembled WGS sequence"/>
</dbReference>
<dbReference type="RefSeq" id="WP_255036882.1">
    <property type="nucleotide sequence ID" value="NZ_RJUF01000020.1"/>
</dbReference>
<accession>A0AAE3H384</accession>
<evidence type="ECO:0000313" key="2">
    <source>
        <dbReference type="Proteomes" id="UP001204144"/>
    </source>
</evidence>
<proteinExistence type="predicted"/>
<organism evidence="1 2">
    <name type="scientific">Lacihabitans soyangensis</name>
    <dbReference type="NCBI Taxonomy" id="869394"/>
    <lineage>
        <taxon>Bacteria</taxon>
        <taxon>Pseudomonadati</taxon>
        <taxon>Bacteroidota</taxon>
        <taxon>Cytophagia</taxon>
        <taxon>Cytophagales</taxon>
        <taxon>Leadbetterellaceae</taxon>
        <taxon>Lacihabitans</taxon>
    </lineage>
</organism>